<keyword evidence="2" id="KW-1185">Reference proteome</keyword>
<reference evidence="1 2" key="1">
    <citation type="journal article" date="2022" name="New Phytol.">
        <title>Ecological generalism drives hyperdiversity of secondary metabolite gene clusters in xylarialean endophytes.</title>
        <authorList>
            <person name="Franco M.E.E."/>
            <person name="Wisecaver J.H."/>
            <person name="Arnold A.E."/>
            <person name="Ju Y.M."/>
            <person name="Slot J.C."/>
            <person name="Ahrendt S."/>
            <person name="Moore L.P."/>
            <person name="Eastman K.E."/>
            <person name="Scott K."/>
            <person name="Konkel Z."/>
            <person name="Mondo S.J."/>
            <person name="Kuo A."/>
            <person name="Hayes R.D."/>
            <person name="Haridas S."/>
            <person name="Andreopoulos B."/>
            <person name="Riley R."/>
            <person name="LaButti K."/>
            <person name="Pangilinan J."/>
            <person name="Lipzen A."/>
            <person name="Amirebrahimi M."/>
            <person name="Yan J."/>
            <person name="Adam C."/>
            <person name="Keymanesh K."/>
            <person name="Ng V."/>
            <person name="Louie K."/>
            <person name="Northen T."/>
            <person name="Drula E."/>
            <person name="Henrissat B."/>
            <person name="Hsieh H.M."/>
            <person name="Youens-Clark K."/>
            <person name="Lutzoni F."/>
            <person name="Miadlikowska J."/>
            <person name="Eastwood D.C."/>
            <person name="Hamelin R.C."/>
            <person name="Grigoriev I.V."/>
            <person name="U'Ren J.M."/>
        </authorList>
    </citation>
    <scope>NUCLEOTIDE SEQUENCE [LARGE SCALE GENOMIC DNA]</scope>
    <source>
        <strain evidence="1 2">CBS 119005</strain>
    </source>
</reference>
<sequence length="248" mass="27255">MTDGSQFDSLADLYVDWSELPFRQHLEFPSVLGLVGPVDGLRVLDLGCGSGVYSRKLAKAGATTVVGLDESAGMLEYALRREAEEKLGITYISGALPAELRESFDLVLAVYVLPYARDYSQLLTLCQAAAEALRPGQRLLTLPIHPAVHTDPEYYSRYGMQIITSTPLADAVPVGLNLRFGRYDAHVIPYYWTAATLERALTEAGFTSITWHLHRTADSGDVDAEFVQPYLDKPHAAIIEAIKAPRQA</sequence>
<dbReference type="EMBL" id="MU393427">
    <property type="protein sequence ID" value="KAI4869832.1"/>
    <property type="molecule type" value="Genomic_DNA"/>
</dbReference>
<accession>A0ACB9ZE64</accession>
<evidence type="ECO:0000313" key="2">
    <source>
        <dbReference type="Proteomes" id="UP001497700"/>
    </source>
</evidence>
<name>A0ACB9ZE64_9PEZI</name>
<evidence type="ECO:0000313" key="1">
    <source>
        <dbReference type="EMBL" id="KAI4869832.1"/>
    </source>
</evidence>
<keyword evidence="1" id="KW-0808">Transferase</keyword>
<organism evidence="1 2">
    <name type="scientific">Hypoxylon rubiginosum</name>
    <dbReference type="NCBI Taxonomy" id="110542"/>
    <lineage>
        <taxon>Eukaryota</taxon>
        <taxon>Fungi</taxon>
        <taxon>Dikarya</taxon>
        <taxon>Ascomycota</taxon>
        <taxon>Pezizomycotina</taxon>
        <taxon>Sordariomycetes</taxon>
        <taxon>Xylariomycetidae</taxon>
        <taxon>Xylariales</taxon>
        <taxon>Hypoxylaceae</taxon>
        <taxon>Hypoxylon</taxon>
    </lineage>
</organism>
<keyword evidence="1" id="KW-0489">Methyltransferase</keyword>
<dbReference type="Proteomes" id="UP001497700">
    <property type="component" value="Unassembled WGS sequence"/>
</dbReference>
<protein>
    <submittedName>
        <fullName evidence="1">S-adenosyl-L-methionine-dependent methyltransferase</fullName>
    </submittedName>
</protein>
<gene>
    <name evidence="1" type="ORF">F4820DRAFT_405215</name>
</gene>
<comment type="caution">
    <text evidence="1">The sequence shown here is derived from an EMBL/GenBank/DDBJ whole genome shotgun (WGS) entry which is preliminary data.</text>
</comment>
<proteinExistence type="predicted"/>